<organism evidence="2 3">
    <name type="scientific">Nocardia coubleae</name>
    <dbReference type="NCBI Taxonomy" id="356147"/>
    <lineage>
        <taxon>Bacteria</taxon>
        <taxon>Bacillati</taxon>
        <taxon>Actinomycetota</taxon>
        <taxon>Actinomycetes</taxon>
        <taxon>Mycobacteriales</taxon>
        <taxon>Nocardiaceae</taxon>
        <taxon>Nocardia</taxon>
    </lineage>
</organism>
<dbReference type="InterPro" id="IPR036514">
    <property type="entry name" value="SGNH_hydro_sf"/>
</dbReference>
<dbReference type="CDD" id="cd00229">
    <property type="entry name" value="SGNH_hydrolase"/>
    <property type="match status" value="1"/>
</dbReference>
<dbReference type="GO" id="GO:0016787">
    <property type="term" value="F:hydrolase activity"/>
    <property type="evidence" value="ECO:0007669"/>
    <property type="project" value="UniProtKB-KW"/>
</dbReference>
<evidence type="ECO:0000259" key="1">
    <source>
        <dbReference type="Pfam" id="PF13472"/>
    </source>
</evidence>
<dbReference type="RefSeq" id="WP_084457515.1">
    <property type="nucleotide sequence ID" value="NZ_JAAXOM010000002.1"/>
</dbReference>
<feature type="domain" description="SGNH hydrolase-type esterase" evidence="1">
    <location>
        <begin position="55"/>
        <end position="230"/>
    </location>
</feature>
<dbReference type="InterPro" id="IPR013830">
    <property type="entry name" value="SGNH_hydro"/>
</dbReference>
<dbReference type="SUPFAM" id="SSF52266">
    <property type="entry name" value="SGNH hydrolase"/>
    <property type="match status" value="1"/>
</dbReference>
<protein>
    <submittedName>
        <fullName evidence="2">SGNH/GDSL hydrolase family protein</fullName>
    </submittedName>
</protein>
<dbReference type="Proteomes" id="UP000572007">
    <property type="component" value="Unassembled WGS sequence"/>
</dbReference>
<keyword evidence="3" id="KW-1185">Reference proteome</keyword>
<dbReference type="AlphaFoldDB" id="A0A846W4N1"/>
<accession>A0A846W4N1</accession>
<gene>
    <name evidence="2" type="ORF">HGA10_09315</name>
</gene>
<dbReference type="Gene3D" id="3.40.50.1110">
    <property type="entry name" value="SGNH hydrolase"/>
    <property type="match status" value="1"/>
</dbReference>
<evidence type="ECO:0000313" key="2">
    <source>
        <dbReference type="EMBL" id="NKX87508.1"/>
    </source>
</evidence>
<proteinExistence type="predicted"/>
<keyword evidence="2" id="KW-0378">Hydrolase</keyword>
<dbReference type="Pfam" id="PF13472">
    <property type="entry name" value="Lipase_GDSL_2"/>
    <property type="match status" value="1"/>
</dbReference>
<dbReference type="EMBL" id="JAAXOM010000002">
    <property type="protein sequence ID" value="NKX87508.1"/>
    <property type="molecule type" value="Genomic_DNA"/>
</dbReference>
<sequence>MRSSASRMVLGLAIAAVLAGGFLLERHMSVPVGVIAAPTLQPSAPGVQQRLSALFVGDSFTAGAGVGGGTNSYACILARTQGWACNVDAFGATGYLNDGAKFYPAPPPGRLVDRLPADARIFTVDVVFLDAGRNDLGYEPRSVLEALTDALSEVGRLWPTAQVVVIMPAYMSATPYANYTTLRAGFADACEAADATLLDPVAEGWYSGADIDIAAMQIEDKVHPNPLGHQFLAGRVAKSLVRNGLGEIVTAREPA</sequence>
<name>A0A846W4N1_9NOCA</name>
<evidence type="ECO:0000313" key="3">
    <source>
        <dbReference type="Proteomes" id="UP000572007"/>
    </source>
</evidence>
<reference evidence="2 3" key="1">
    <citation type="submission" date="2020-04" db="EMBL/GenBank/DDBJ databases">
        <title>MicrobeNet Type strains.</title>
        <authorList>
            <person name="Nicholson A.C."/>
        </authorList>
    </citation>
    <scope>NUCLEOTIDE SEQUENCE [LARGE SCALE GENOMIC DNA]</scope>
    <source>
        <strain evidence="2 3">DSM 44960</strain>
    </source>
</reference>
<comment type="caution">
    <text evidence="2">The sequence shown here is derived from an EMBL/GenBank/DDBJ whole genome shotgun (WGS) entry which is preliminary data.</text>
</comment>